<evidence type="ECO:0000256" key="4">
    <source>
        <dbReference type="ARBA" id="ARBA00023163"/>
    </source>
</evidence>
<feature type="region of interest" description="Disordered" evidence="7">
    <location>
        <begin position="1"/>
        <end position="24"/>
    </location>
</feature>
<feature type="region of interest" description="Disordered" evidence="7">
    <location>
        <begin position="188"/>
        <end position="244"/>
    </location>
</feature>
<evidence type="ECO:0000256" key="7">
    <source>
        <dbReference type="SAM" id="MobiDB-lite"/>
    </source>
</evidence>
<keyword evidence="6" id="KW-0175">Coiled coil</keyword>
<dbReference type="eggNOG" id="ENOG502S7X6">
    <property type="taxonomic scope" value="Eukaryota"/>
</dbReference>
<dbReference type="EnsemblProtists" id="PYU1_T011858">
    <property type="protein sequence ID" value="PYU1_T011858"/>
    <property type="gene ID" value="PYU1_G011832"/>
</dbReference>
<keyword evidence="9" id="KW-1185">Reference proteome</keyword>
<reference evidence="9" key="1">
    <citation type="journal article" date="2010" name="Genome Biol.">
        <title>Genome sequence of the necrotrophic plant pathogen Pythium ultimum reveals original pathogenicity mechanisms and effector repertoire.</title>
        <authorList>
            <person name="Levesque C.A."/>
            <person name="Brouwer H."/>
            <person name="Cano L."/>
            <person name="Hamilton J.P."/>
            <person name="Holt C."/>
            <person name="Huitema E."/>
            <person name="Raffaele S."/>
            <person name="Robideau G.P."/>
            <person name="Thines M."/>
            <person name="Win J."/>
            <person name="Zerillo M.M."/>
            <person name="Beakes G.W."/>
            <person name="Boore J.L."/>
            <person name="Busam D."/>
            <person name="Dumas B."/>
            <person name="Ferriera S."/>
            <person name="Fuerstenberg S.I."/>
            <person name="Gachon C.M."/>
            <person name="Gaulin E."/>
            <person name="Govers F."/>
            <person name="Grenville-Briggs L."/>
            <person name="Horner N."/>
            <person name="Hostetler J."/>
            <person name="Jiang R.H."/>
            <person name="Johnson J."/>
            <person name="Krajaejun T."/>
            <person name="Lin H."/>
            <person name="Meijer H.J."/>
            <person name="Moore B."/>
            <person name="Morris P."/>
            <person name="Phuntmart V."/>
            <person name="Puiu D."/>
            <person name="Shetty J."/>
            <person name="Stajich J.E."/>
            <person name="Tripathy S."/>
            <person name="Wawra S."/>
            <person name="van West P."/>
            <person name="Whitty B.R."/>
            <person name="Coutinho P.M."/>
            <person name="Henrissat B."/>
            <person name="Martin F."/>
            <person name="Thomas P.D."/>
            <person name="Tyler B.M."/>
            <person name="De Vries R.P."/>
            <person name="Kamoun S."/>
            <person name="Yandell M."/>
            <person name="Tisserat N."/>
            <person name="Buell C.R."/>
        </authorList>
    </citation>
    <scope>NUCLEOTIDE SEQUENCE</scope>
    <source>
        <strain evidence="9">DAOM:BR144</strain>
    </source>
</reference>
<name>K3X3Q9_GLOUD</name>
<comment type="subcellular location">
    <subcellularLocation>
        <location evidence="1">Nucleus</location>
    </subcellularLocation>
</comment>
<sequence>RSPARKHSSTSTQHTAPAQGASYGSDASAHCLPPSLFVRSSGCRGGFCKCRAYSCGVFTSAPPHLLSADFTRPLSASKLFLRQHNAGGRRSPVNNVMSTILVEQPPQSVAPTSTVAQDSAAQALPPQSTEAHPPSSDVDMDAKTNTGTPLSKEENVANVPIAPEEPMQVKLEPVASDTVVAPAHIDAGTKGVDAPMEDAGDAGHVKPEEQPIQSEVSNNTSSNDSAAAEMAPKEPPREGTTRKAQLSLAQKRLVVQIQFAENARKKIEDETHPDMQTRLQKLERERDALLEHAKLHEEYLQHTTAVIFAYECDEATSEFEMSCEKLRQDMLDEIHHEMEIINDQRKGATSSARKTTRKTRSTRTKNGDKDVPAFALDTAQKIKKRAGNVFQPLEKKLAQSEVDFDLRELNGVFESSKKRRMEASGSEDLPFVKYHRGKLLYQDFVFQEGDEVFVQNHSTGSGYIAMVSAVTSTEVFVLSEKGKYYRLVTTDLRQGKLELMPLTSEQIAALTAREERAAATSS</sequence>
<evidence type="ECO:0000256" key="2">
    <source>
        <dbReference type="ARBA" id="ARBA00022491"/>
    </source>
</evidence>
<dbReference type="SMART" id="SM01401">
    <property type="entry name" value="Sds3"/>
    <property type="match status" value="1"/>
</dbReference>
<keyword evidence="3" id="KW-0805">Transcription regulation</keyword>
<feature type="coiled-coil region" evidence="6">
    <location>
        <begin position="250"/>
        <end position="299"/>
    </location>
</feature>
<feature type="compositionally biased region" description="Basic residues" evidence="7">
    <location>
        <begin position="354"/>
        <end position="363"/>
    </location>
</feature>
<evidence type="ECO:0000256" key="1">
    <source>
        <dbReference type="ARBA" id="ARBA00004123"/>
    </source>
</evidence>
<reference evidence="8" key="3">
    <citation type="submission" date="2015-02" db="UniProtKB">
        <authorList>
            <consortium name="EnsemblProtists"/>
        </authorList>
    </citation>
    <scope>IDENTIFICATION</scope>
    <source>
        <strain evidence="8">DAOM BR144</strain>
    </source>
</reference>
<keyword evidence="4" id="KW-0804">Transcription</keyword>
<feature type="compositionally biased region" description="Polar residues" evidence="7">
    <location>
        <begin position="105"/>
        <end position="130"/>
    </location>
</feature>
<keyword evidence="2" id="KW-0678">Repressor</keyword>
<dbReference type="InterPro" id="IPR013907">
    <property type="entry name" value="Sds3"/>
</dbReference>
<evidence type="ECO:0000256" key="3">
    <source>
        <dbReference type="ARBA" id="ARBA00023015"/>
    </source>
</evidence>
<evidence type="ECO:0000256" key="5">
    <source>
        <dbReference type="ARBA" id="ARBA00023242"/>
    </source>
</evidence>
<dbReference type="HOGENOM" id="CLU_039702_1_0_1"/>
<feature type="region of interest" description="Disordered" evidence="7">
    <location>
        <begin position="344"/>
        <end position="370"/>
    </location>
</feature>
<feature type="region of interest" description="Disordered" evidence="7">
    <location>
        <begin position="105"/>
        <end position="168"/>
    </location>
</feature>
<dbReference type="VEuPathDB" id="FungiDB:PYU1_G011832"/>
<protein>
    <submittedName>
        <fullName evidence="8">Uncharacterized protein</fullName>
    </submittedName>
</protein>
<evidence type="ECO:0000313" key="8">
    <source>
        <dbReference type="EnsemblProtists" id="PYU1_T011858"/>
    </source>
</evidence>
<dbReference type="EMBL" id="GL376637">
    <property type="status" value="NOT_ANNOTATED_CDS"/>
    <property type="molecule type" value="Genomic_DNA"/>
</dbReference>
<dbReference type="InParanoid" id="K3X3Q9"/>
<organism evidence="8 9">
    <name type="scientific">Globisporangium ultimum (strain ATCC 200006 / CBS 805.95 / DAOM BR144)</name>
    <name type="common">Pythium ultimum</name>
    <dbReference type="NCBI Taxonomy" id="431595"/>
    <lineage>
        <taxon>Eukaryota</taxon>
        <taxon>Sar</taxon>
        <taxon>Stramenopiles</taxon>
        <taxon>Oomycota</taxon>
        <taxon>Peronosporomycetes</taxon>
        <taxon>Pythiales</taxon>
        <taxon>Pythiaceae</taxon>
        <taxon>Globisporangium</taxon>
    </lineage>
</organism>
<accession>K3X3Q9</accession>
<dbReference type="Pfam" id="PF08598">
    <property type="entry name" value="Sds3"/>
    <property type="match status" value="1"/>
</dbReference>
<dbReference type="AlphaFoldDB" id="K3X3Q9"/>
<evidence type="ECO:0000256" key="6">
    <source>
        <dbReference type="SAM" id="Coils"/>
    </source>
</evidence>
<feature type="compositionally biased region" description="Low complexity" evidence="7">
    <location>
        <begin position="217"/>
        <end position="228"/>
    </location>
</feature>
<evidence type="ECO:0000313" key="9">
    <source>
        <dbReference type="Proteomes" id="UP000019132"/>
    </source>
</evidence>
<reference evidence="9" key="2">
    <citation type="submission" date="2010-04" db="EMBL/GenBank/DDBJ databases">
        <authorList>
            <person name="Buell R."/>
            <person name="Hamilton J."/>
            <person name="Hostetler J."/>
        </authorList>
    </citation>
    <scope>NUCLEOTIDE SEQUENCE [LARGE SCALE GENOMIC DNA]</scope>
    <source>
        <strain evidence="9">DAOM:BR144</strain>
    </source>
</reference>
<feature type="compositionally biased region" description="Basic and acidic residues" evidence="7">
    <location>
        <begin position="231"/>
        <end position="241"/>
    </location>
</feature>
<proteinExistence type="predicted"/>
<dbReference type="GO" id="GO:0005654">
    <property type="term" value="C:nucleoplasm"/>
    <property type="evidence" value="ECO:0007669"/>
    <property type="project" value="UniProtKB-ARBA"/>
</dbReference>
<dbReference type="Proteomes" id="UP000019132">
    <property type="component" value="Unassembled WGS sequence"/>
</dbReference>
<dbReference type="GO" id="GO:0010468">
    <property type="term" value="P:regulation of gene expression"/>
    <property type="evidence" value="ECO:0007669"/>
    <property type="project" value="UniProtKB-ARBA"/>
</dbReference>
<keyword evidence="5" id="KW-0539">Nucleus</keyword>